<dbReference type="Pfam" id="PF21533">
    <property type="entry name" value="EHMT1-2_CRR"/>
    <property type="match status" value="1"/>
</dbReference>
<feature type="compositionally biased region" description="Polar residues" evidence="6">
    <location>
        <begin position="90"/>
        <end position="108"/>
    </location>
</feature>
<name>A0A6L2QF45_COPFO</name>
<dbReference type="Pfam" id="PF13637">
    <property type="entry name" value="Ank_4"/>
    <property type="match status" value="1"/>
</dbReference>
<dbReference type="GO" id="GO:0046974">
    <property type="term" value="F:histone H3K9 methyltransferase activity"/>
    <property type="evidence" value="ECO:0007669"/>
    <property type="project" value="TreeGrafter"/>
</dbReference>
<dbReference type="CDD" id="cd10543">
    <property type="entry name" value="SET_EHMT"/>
    <property type="match status" value="1"/>
</dbReference>
<evidence type="ECO:0008006" key="11">
    <source>
        <dbReference type="Google" id="ProtNLM"/>
    </source>
</evidence>
<dbReference type="GO" id="GO:0000122">
    <property type="term" value="P:negative regulation of transcription by RNA polymerase II"/>
    <property type="evidence" value="ECO:0007669"/>
    <property type="project" value="TreeGrafter"/>
</dbReference>
<feature type="compositionally biased region" description="Low complexity" evidence="6">
    <location>
        <begin position="309"/>
        <end position="324"/>
    </location>
</feature>
<feature type="repeat" description="ANK" evidence="5">
    <location>
        <begin position="769"/>
        <end position="801"/>
    </location>
</feature>
<dbReference type="InterPro" id="IPR001214">
    <property type="entry name" value="SET_dom"/>
</dbReference>
<dbReference type="Proteomes" id="UP000502823">
    <property type="component" value="Unassembled WGS sequence"/>
</dbReference>
<dbReference type="InterPro" id="IPR047762">
    <property type="entry name" value="EHMT_CRR"/>
</dbReference>
<feature type="repeat" description="ANK" evidence="5">
    <location>
        <begin position="839"/>
        <end position="871"/>
    </location>
</feature>
<keyword evidence="3" id="KW-0808">Transferase</keyword>
<dbReference type="AlphaFoldDB" id="A0A6L2QF45"/>
<accession>A0A6L2QF45</accession>
<evidence type="ECO:0000259" key="7">
    <source>
        <dbReference type="PROSITE" id="PS50280"/>
    </source>
</evidence>
<dbReference type="EMBL" id="BLKM01002754">
    <property type="protein sequence ID" value="GFG40907.1"/>
    <property type="molecule type" value="Genomic_DNA"/>
</dbReference>
<dbReference type="PRINTS" id="PR01415">
    <property type="entry name" value="ANKYRIN"/>
</dbReference>
<feature type="compositionally biased region" description="Basic and acidic residues" evidence="6">
    <location>
        <begin position="115"/>
        <end position="128"/>
    </location>
</feature>
<dbReference type="PANTHER" id="PTHR46307">
    <property type="entry name" value="G9A, ISOFORM B"/>
    <property type="match status" value="1"/>
</dbReference>
<feature type="repeat" description="ANK" evidence="5">
    <location>
        <begin position="905"/>
        <end position="937"/>
    </location>
</feature>
<keyword evidence="3" id="KW-0489">Methyltransferase</keyword>
<feature type="compositionally biased region" description="Polar residues" evidence="6">
    <location>
        <begin position="251"/>
        <end position="263"/>
    </location>
</feature>
<sequence>MSQVDSSNSENDSKTDKSTPVLEMDHKGSSKVGIDLIETILGEMKSEFNREVHTVDTSKNDQDKGTHASTGLTNDKSLTVKNESEECGNGEQSQTGVKLDSHNQNSDAASAVGNMKEKEREESSDWTKKTRAKSTQDGESNSENVWTSANPELGSETGGDTCTIPVSGLVSGKRSLRSQAAAAAKASIEEPAGVKRSARRRSKDSPRESVLQSAIARKEKSFSNLGQSEDKVSVTRNLKVSAHRSPRLSPTERNQVAGTTRTSKSPARAPLPPPKSPRLCQQNSHNDQNSAKSSKSEDGTGTAAEQVTKSSSAGNKSSHSSTSKALPAVKTTVKSQSHVHSTNTQTYTKTGKRRYRPYKGLRYSFTGNNIRRTKPPRRQVKESNNTSNVDATEKKSSEPEKQNEVVVLPEEQAAIVVPAQQEQLECADPIAKSHAAEFPSVELGGSRSGSPVIAEACQTTSRKRKLQPDDDEDDEVKVILTEDGTKHHCLSSVPSPSRADSIQGPAKPESTAISSGAGTAALCCCQTKSQLFVSTRGQNGAAGEMYCQAMDTLDDRLVGCCNVVTTQDTRLSRPSHRVPYLILCDVHMQRLLRHNCCPGCGMFCTQGKFVQCASLHWYHRDCQLTVASSSACPHCGLDSPHTDVILTMRSGKNPVFLPQQKPPKKVPSAKMSFSTSRVGAKTEEVVLREPTPPLVPPAMLSSQSVPTALDKDKLAKLLSVACSIGLNPNHLFRECSMGTALHAACSGGHLSAVHILLQAGAQLDVLNRDQNTPLMLAAVSNHNDVVKYLVKAGANVMLKGGDGMTALHLAAKAGNLQSCHYLLSVANTARTFIDIADDGGWTPLVWAAEHCHVDVVRYLLQNRADPLIRDAEQNIALHWSAFSGSVDISQMLLDFGCDVNSTNVHGDTPLHIGARQNMYSCVLLLLARGARVDITNKTGDSPLDCCLVENNDCYVAINLNIQLKAVVANSRQRTQRILTNDISRGQEQNPIQCVNVEDDEGEPTDFVYVSENCFTSNISVERTITSLQSCKCSDMCFTVNCHCGNISLRCWYDEQGRLLPDFNYADPPMLFECNQGCSCNRITCHNRVVQHGLTARFQLFRTKGKGWGVRTLRPISKGTYVCEYIGEIISDCEADHREDDSYLFDLDNRDGETYCIDARHYGNIARFINHMCVPNLLPVRVFIEHQDLHFPRIAFFANRDIEVDEELGFDYGEKFWIIKCKSFTCTCGAETCRYSETTIKQTLDNYNKRLLQDELMQQSELQLLQ</sequence>
<evidence type="ECO:0000256" key="5">
    <source>
        <dbReference type="PROSITE-ProRule" id="PRU00023"/>
    </source>
</evidence>
<proteinExistence type="predicted"/>
<evidence type="ECO:0000259" key="8">
    <source>
        <dbReference type="PROSITE" id="PS50867"/>
    </source>
</evidence>
<comment type="caution">
    <text evidence="9">The sequence shown here is derived from an EMBL/GenBank/DDBJ whole genome shotgun (WGS) entry which is preliminary data.</text>
</comment>
<dbReference type="Pfam" id="PF12796">
    <property type="entry name" value="Ank_2"/>
    <property type="match status" value="1"/>
</dbReference>
<dbReference type="Pfam" id="PF00856">
    <property type="entry name" value="SET"/>
    <property type="match status" value="1"/>
</dbReference>
<dbReference type="OrthoDB" id="616263at2759"/>
<dbReference type="SUPFAM" id="SSF82199">
    <property type="entry name" value="SET domain"/>
    <property type="match status" value="1"/>
</dbReference>
<feature type="region of interest" description="Disordered" evidence="6">
    <location>
        <begin position="487"/>
        <end position="512"/>
    </location>
</feature>
<dbReference type="CDD" id="cd20905">
    <property type="entry name" value="EHMT_ZBD"/>
    <property type="match status" value="1"/>
</dbReference>
<feature type="compositionally biased region" description="Polar residues" evidence="6">
    <location>
        <begin position="1"/>
        <end position="10"/>
    </location>
</feature>
<feature type="compositionally biased region" description="Basic residues" evidence="6">
    <location>
        <begin position="350"/>
        <end position="359"/>
    </location>
</feature>
<dbReference type="SUPFAM" id="SSF48403">
    <property type="entry name" value="Ankyrin repeat"/>
    <property type="match status" value="1"/>
</dbReference>
<dbReference type="InterPro" id="IPR036770">
    <property type="entry name" value="Ankyrin_rpt-contain_sf"/>
</dbReference>
<feature type="compositionally biased region" description="Polar residues" evidence="6">
    <location>
        <begin position="133"/>
        <end position="150"/>
    </location>
</feature>
<feature type="compositionally biased region" description="Basic and acidic residues" evidence="6">
    <location>
        <begin position="11"/>
        <end position="28"/>
    </location>
</feature>
<dbReference type="FunCoup" id="A0A6L2QF45">
    <property type="interactions" value="1563"/>
</dbReference>
<feature type="repeat" description="ANK" evidence="5">
    <location>
        <begin position="872"/>
        <end position="904"/>
    </location>
</feature>
<evidence type="ECO:0000256" key="6">
    <source>
        <dbReference type="SAM" id="MobiDB-lite"/>
    </source>
</evidence>
<feature type="repeat" description="ANK" evidence="5">
    <location>
        <begin position="736"/>
        <end position="768"/>
    </location>
</feature>
<dbReference type="Pfam" id="PF05033">
    <property type="entry name" value="Pre-SET"/>
    <property type="match status" value="1"/>
</dbReference>
<feature type="compositionally biased region" description="Polar residues" evidence="6">
    <location>
        <begin position="67"/>
        <end position="81"/>
    </location>
</feature>
<dbReference type="Pfam" id="PF00023">
    <property type="entry name" value="Ank"/>
    <property type="match status" value="2"/>
</dbReference>
<evidence type="ECO:0000256" key="2">
    <source>
        <dbReference type="ARBA" id="ARBA00022454"/>
    </source>
</evidence>
<feature type="compositionally biased region" description="Basic and acidic residues" evidence="6">
    <location>
        <begin position="391"/>
        <end position="403"/>
    </location>
</feature>
<dbReference type="PROSITE" id="PS50088">
    <property type="entry name" value="ANK_REPEAT"/>
    <property type="match status" value="6"/>
</dbReference>
<dbReference type="GO" id="GO:0002039">
    <property type="term" value="F:p53 binding"/>
    <property type="evidence" value="ECO:0007669"/>
    <property type="project" value="InterPro"/>
</dbReference>
<dbReference type="Gene3D" id="2.170.270.10">
    <property type="entry name" value="SET domain"/>
    <property type="match status" value="1"/>
</dbReference>
<dbReference type="SMART" id="SM00317">
    <property type="entry name" value="SET"/>
    <property type="match status" value="1"/>
</dbReference>
<dbReference type="SMART" id="SM00468">
    <property type="entry name" value="PreSET"/>
    <property type="match status" value="1"/>
</dbReference>
<feature type="repeat" description="ANK" evidence="5">
    <location>
        <begin position="802"/>
        <end position="824"/>
    </location>
</feature>
<evidence type="ECO:0000313" key="10">
    <source>
        <dbReference type="Proteomes" id="UP000502823"/>
    </source>
</evidence>
<dbReference type="PROSITE" id="PS50867">
    <property type="entry name" value="PRE_SET"/>
    <property type="match status" value="1"/>
</dbReference>
<evidence type="ECO:0000256" key="3">
    <source>
        <dbReference type="ARBA" id="ARBA00022603"/>
    </source>
</evidence>
<dbReference type="PROSITE" id="PS50280">
    <property type="entry name" value="SET"/>
    <property type="match status" value="1"/>
</dbReference>
<feature type="region of interest" description="Disordered" evidence="6">
    <location>
        <begin position="1"/>
        <end position="31"/>
    </location>
</feature>
<dbReference type="PANTHER" id="PTHR46307:SF4">
    <property type="entry name" value="G9A, ISOFORM B"/>
    <property type="match status" value="1"/>
</dbReference>
<dbReference type="GO" id="GO:0005634">
    <property type="term" value="C:nucleus"/>
    <property type="evidence" value="ECO:0007669"/>
    <property type="project" value="InterPro"/>
</dbReference>
<dbReference type="Gene3D" id="1.25.40.20">
    <property type="entry name" value="Ankyrin repeat-containing domain"/>
    <property type="match status" value="1"/>
</dbReference>
<feature type="domain" description="SET" evidence="7">
    <location>
        <begin position="1095"/>
        <end position="1212"/>
    </location>
</feature>
<feature type="domain" description="Pre-SET" evidence="8">
    <location>
        <begin position="1028"/>
        <end position="1092"/>
    </location>
</feature>
<feature type="compositionally biased region" description="Polar residues" evidence="6">
    <location>
        <begin position="332"/>
        <end position="349"/>
    </location>
</feature>
<keyword evidence="5" id="KW-0040">ANK repeat</keyword>
<dbReference type="FunFam" id="2.170.270.10:FF:000005">
    <property type="entry name" value="Euchromatic histone-lysine N-methyltransferase 2"/>
    <property type="match status" value="1"/>
</dbReference>
<protein>
    <recommendedName>
        <fullName evidence="11">Histone-lysine N-methyltransferase</fullName>
    </recommendedName>
</protein>
<organism evidence="9 10">
    <name type="scientific">Coptotermes formosanus</name>
    <name type="common">Formosan subterranean termite</name>
    <dbReference type="NCBI Taxonomy" id="36987"/>
    <lineage>
        <taxon>Eukaryota</taxon>
        <taxon>Metazoa</taxon>
        <taxon>Ecdysozoa</taxon>
        <taxon>Arthropoda</taxon>
        <taxon>Hexapoda</taxon>
        <taxon>Insecta</taxon>
        <taxon>Pterygota</taxon>
        <taxon>Neoptera</taxon>
        <taxon>Polyneoptera</taxon>
        <taxon>Dictyoptera</taxon>
        <taxon>Blattodea</taxon>
        <taxon>Blattoidea</taxon>
        <taxon>Termitoidae</taxon>
        <taxon>Rhinotermitidae</taxon>
        <taxon>Coptotermes</taxon>
    </lineage>
</organism>
<dbReference type="SMART" id="SM00248">
    <property type="entry name" value="ANK"/>
    <property type="match status" value="6"/>
</dbReference>
<gene>
    <name evidence="9" type="ORF">Cfor_01470</name>
</gene>
<feature type="compositionally biased region" description="Basic and acidic residues" evidence="6">
    <location>
        <begin position="51"/>
        <end position="66"/>
    </location>
</feature>
<evidence type="ECO:0000256" key="4">
    <source>
        <dbReference type="ARBA" id="ARBA00022691"/>
    </source>
</evidence>
<comment type="subcellular location">
    <subcellularLocation>
        <location evidence="1">Chromosome</location>
    </subcellularLocation>
</comment>
<keyword evidence="4" id="KW-0949">S-adenosyl-L-methionine</keyword>
<dbReference type="InterPro" id="IPR007728">
    <property type="entry name" value="Pre-SET_dom"/>
</dbReference>
<evidence type="ECO:0000313" key="9">
    <source>
        <dbReference type="EMBL" id="GFG40907.1"/>
    </source>
</evidence>
<feature type="region of interest" description="Disordered" evidence="6">
    <location>
        <begin position="51"/>
        <end position="404"/>
    </location>
</feature>
<evidence type="ECO:0000256" key="1">
    <source>
        <dbReference type="ARBA" id="ARBA00004286"/>
    </source>
</evidence>
<dbReference type="InterPro" id="IPR046341">
    <property type="entry name" value="SET_dom_sf"/>
</dbReference>
<reference evidence="10" key="1">
    <citation type="submission" date="2020-01" db="EMBL/GenBank/DDBJ databases">
        <title>Draft genome sequence of the Termite Coptotermes fromosanus.</title>
        <authorList>
            <person name="Itakura S."/>
            <person name="Yosikawa Y."/>
            <person name="Umezawa K."/>
        </authorList>
    </citation>
    <scope>NUCLEOTIDE SEQUENCE [LARGE SCALE GENOMIC DNA]</scope>
</reference>
<keyword evidence="10" id="KW-1185">Reference proteome</keyword>
<dbReference type="PROSITE" id="PS50297">
    <property type="entry name" value="ANK_REP_REGION"/>
    <property type="match status" value="6"/>
</dbReference>
<keyword evidence="2" id="KW-0158">Chromosome</keyword>
<dbReference type="GO" id="GO:0008270">
    <property type="term" value="F:zinc ion binding"/>
    <property type="evidence" value="ECO:0007669"/>
    <property type="project" value="InterPro"/>
</dbReference>
<dbReference type="InterPro" id="IPR002110">
    <property type="entry name" value="Ankyrin_rpt"/>
</dbReference>
<dbReference type="InParanoid" id="A0A6L2QF45"/>
<dbReference type="GO" id="GO:0000785">
    <property type="term" value="C:chromatin"/>
    <property type="evidence" value="ECO:0007669"/>
    <property type="project" value="TreeGrafter"/>
</dbReference>
<dbReference type="GO" id="GO:0032259">
    <property type="term" value="P:methylation"/>
    <property type="evidence" value="ECO:0007669"/>
    <property type="project" value="UniProtKB-KW"/>
</dbReference>
<feature type="compositionally biased region" description="Polar residues" evidence="6">
    <location>
        <begin position="280"/>
        <end position="293"/>
    </location>
</feature>
<dbReference type="InterPro" id="IPR043550">
    <property type="entry name" value="EHMT1/EHMT2"/>
</dbReference>